<dbReference type="PANTHER" id="PTHR44858">
    <property type="entry name" value="TETRATRICOPEPTIDE REPEAT PROTEIN 6"/>
    <property type="match status" value="1"/>
</dbReference>
<accession>A0A7V2ATT1</accession>
<sequence>MSLWGRIFGLEKNREYQLGIQYFNEGKYELAVGELEKAIDTLGQSDPEYALGLFYAAESHAHLGSAKFYAGDLDGALEHFERAVRENPTYPDLYYRMGVILHRKGDEERAVEMLRRAVGLNNGYFEAVCYLGVLLYEKGDREEADGLFAKAVEIGAEAPSPISKFLSDHLAGKETDIPPLAAIRELISADTEFEDTLREGIEAFNTGNFGKAAESFETAAGIHPDYPDVRFKLGLALLREGAHEAAIEQFQQALSINPRYT</sequence>
<feature type="repeat" description="TPR" evidence="3">
    <location>
        <begin position="91"/>
        <end position="124"/>
    </location>
</feature>
<comment type="caution">
    <text evidence="4">The sequence shown here is derived from an EMBL/GenBank/DDBJ whole genome shotgun (WGS) entry which is preliminary data.</text>
</comment>
<dbReference type="EMBL" id="DSEC01000107">
    <property type="protein sequence ID" value="HER43119.1"/>
    <property type="molecule type" value="Genomic_DNA"/>
</dbReference>
<dbReference type="InterPro" id="IPR019734">
    <property type="entry name" value="TPR_rpt"/>
</dbReference>
<dbReference type="SMART" id="SM00028">
    <property type="entry name" value="TPR"/>
    <property type="match status" value="6"/>
</dbReference>
<dbReference type="PROSITE" id="PS50005">
    <property type="entry name" value="TPR"/>
    <property type="match status" value="3"/>
</dbReference>
<dbReference type="InterPro" id="IPR050498">
    <property type="entry name" value="Ycf3"/>
</dbReference>
<name>A0A7V2ATT1_UNCEI</name>
<evidence type="ECO:0000313" key="4">
    <source>
        <dbReference type="EMBL" id="HER43119.1"/>
    </source>
</evidence>
<dbReference type="SUPFAM" id="SSF48452">
    <property type="entry name" value="TPR-like"/>
    <property type="match status" value="1"/>
</dbReference>
<gene>
    <name evidence="4" type="ORF">ENO08_01510</name>
</gene>
<feature type="repeat" description="TPR" evidence="3">
    <location>
        <begin position="227"/>
        <end position="260"/>
    </location>
</feature>
<dbReference type="PROSITE" id="PS50293">
    <property type="entry name" value="TPR_REGION"/>
    <property type="match status" value="1"/>
</dbReference>
<dbReference type="AlphaFoldDB" id="A0A7V2ATT1"/>
<evidence type="ECO:0000256" key="2">
    <source>
        <dbReference type="ARBA" id="ARBA00022803"/>
    </source>
</evidence>
<keyword evidence="2 3" id="KW-0802">TPR repeat</keyword>
<protein>
    <submittedName>
        <fullName evidence="4">Tetratricopeptide repeat protein</fullName>
    </submittedName>
</protein>
<dbReference type="Proteomes" id="UP000886069">
    <property type="component" value="Unassembled WGS sequence"/>
</dbReference>
<feature type="repeat" description="TPR" evidence="3">
    <location>
        <begin position="57"/>
        <end position="90"/>
    </location>
</feature>
<dbReference type="PANTHER" id="PTHR44858:SF1">
    <property type="entry name" value="UDP-N-ACETYLGLUCOSAMINE--PEPTIDE N-ACETYLGLUCOSAMINYLTRANSFERASE SPINDLY-RELATED"/>
    <property type="match status" value="1"/>
</dbReference>
<proteinExistence type="predicted"/>
<dbReference type="Pfam" id="PF13432">
    <property type="entry name" value="TPR_16"/>
    <property type="match status" value="1"/>
</dbReference>
<dbReference type="Pfam" id="PF13414">
    <property type="entry name" value="TPR_11"/>
    <property type="match status" value="1"/>
</dbReference>
<evidence type="ECO:0000256" key="1">
    <source>
        <dbReference type="ARBA" id="ARBA00022737"/>
    </source>
</evidence>
<reference evidence="4" key="1">
    <citation type="journal article" date="2020" name="mSystems">
        <title>Genome- and Community-Level Interaction Insights into Carbon Utilization and Element Cycling Functions of Hydrothermarchaeota in Hydrothermal Sediment.</title>
        <authorList>
            <person name="Zhou Z."/>
            <person name="Liu Y."/>
            <person name="Xu W."/>
            <person name="Pan J."/>
            <person name="Luo Z.H."/>
            <person name="Li M."/>
        </authorList>
    </citation>
    <scope>NUCLEOTIDE SEQUENCE [LARGE SCALE GENOMIC DNA]</scope>
    <source>
        <strain evidence="4">SpSt-1233</strain>
    </source>
</reference>
<keyword evidence="1" id="KW-0677">Repeat</keyword>
<organism evidence="4">
    <name type="scientific">Eiseniibacteriota bacterium</name>
    <dbReference type="NCBI Taxonomy" id="2212470"/>
    <lineage>
        <taxon>Bacteria</taxon>
        <taxon>Candidatus Eiseniibacteriota</taxon>
    </lineage>
</organism>
<feature type="non-terminal residue" evidence="4">
    <location>
        <position position="261"/>
    </location>
</feature>
<dbReference type="Gene3D" id="1.25.40.10">
    <property type="entry name" value="Tetratricopeptide repeat domain"/>
    <property type="match status" value="2"/>
</dbReference>
<evidence type="ECO:0000256" key="3">
    <source>
        <dbReference type="PROSITE-ProRule" id="PRU00339"/>
    </source>
</evidence>
<dbReference type="InterPro" id="IPR011990">
    <property type="entry name" value="TPR-like_helical_dom_sf"/>
</dbReference>